<feature type="transmembrane region" description="Helical" evidence="6">
    <location>
        <begin position="141"/>
        <end position="159"/>
    </location>
</feature>
<evidence type="ECO:0000256" key="6">
    <source>
        <dbReference type="SAM" id="Phobius"/>
    </source>
</evidence>
<evidence type="ECO:0000256" key="1">
    <source>
        <dbReference type="ARBA" id="ARBA00004651"/>
    </source>
</evidence>
<dbReference type="InterPro" id="IPR019264">
    <property type="entry name" value="DUF2179"/>
</dbReference>
<dbReference type="CDD" id="cd16380">
    <property type="entry name" value="YitT_C"/>
    <property type="match status" value="1"/>
</dbReference>
<dbReference type="Pfam" id="PF10035">
    <property type="entry name" value="DUF2179"/>
    <property type="match status" value="1"/>
</dbReference>
<evidence type="ECO:0000259" key="7">
    <source>
        <dbReference type="Pfam" id="PF10035"/>
    </source>
</evidence>
<dbReference type="EMBL" id="DPVV01000536">
    <property type="protein sequence ID" value="HCL03967.1"/>
    <property type="molecule type" value="Genomic_DNA"/>
</dbReference>
<protein>
    <submittedName>
        <fullName evidence="8">YitT family protein</fullName>
    </submittedName>
</protein>
<accession>A0A3D2XB39</accession>
<sequence length="248" mass="26627">GGASGIAILVNYVTGFPIGVFCTLFSLPLLAIVWKKKIFKPVFVGKAVCSILLLSLMTDLLEPILPHYQGNPLLAALFAGAFLGVGQGMVYLGTSDTGGITLIGLILQRKFPQLHVGTVSSGINCIIVLASGIVYRNIESILYAIVTVYVAGLFMNKLISSANAKGLIIVMSECTDRIRCIFLEEKEGITILKGEGGYTSETQRVIMGAADKADCARIQRRIQREDPKALIIVSEASNISGKRFGQMI</sequence>
<evidence type="ECO:0000313" key="9">
    <source>
        <dbReference type="Proteomes" id="UP000262969"/>
    </source>
</evidence>
<keyword evidence="4 6" id="KW-1133">Transmembrane helix</keyword>
<keyword evidence="3 6" id="KW-0812">Transmembrane</keyword>
<dbReference type="GO" id="GO:0005886">
    <property type="term" value="C:plasma membrane"/>
    <property type="evidence" value="ECO:0007669"/>
    <property type="project" value="UniProtKB-SubCell"/>
</dbReference>
<evidence type="ECO:0000256" key="4">
    <source>
        <dbReference type="ARBA" id="ARBA00022989"/>
    </source>
</evidence>
<dbReference type="Pfam" id="PF02588">
    <property type="entry name" value="YitT_membrane"/>
    <property type="match status" value="1"/>
</dbReference>
<comment type="subcellular location">
    <subcellularLocation>
        <location evidence="1">Cell membrane</location>
        <topology evidence="1">Multi-pass membrane protein</topology>
    </subcellularLocation>
</comment>
<comment type="caution">
    <text evidence="8">The sequence shown here is derived from an EMBL/GenBank/DDBJ whole genome shotgun (WGS) entry which is preliminary data.</text>
</comment>
<evidence type="ECO:0000256" key="3">
    <source>
        <dbReference type="ARBA" id="ARBA00022692"/>
    </source>
</evidence>
<gene>
    <name evidence="8" type="ORF">DHW61_16435</name>
</gene>
<dbReference type="Gene3D" id="3.30.70.120">
    <property type="match status" value="1"/>
</dbReference>
<organism evidence="8 9">
    <name type="scientific">Lachnoclostridium phytofermentans</name>
    <dbReference type="NCBI Taxonomy" id="66219"/>
    <lineage>
        <taxon>Bacteria</taxon>
        <taxon>Bacillati</taxon>
        <taxon>Bacillota</taxon>
        <taxon>Clostridia</taxon>
        <taxon>Lachnospirales</taxon>
        <taxon>Lachnospiraceae</taxon>
    </lineage>
</organism>
<evidence type="ECO:0000256" key="5">
    <source>
        <dbReference type="ARBA" id="ARBA00023136"/>
    </source>
</evidence>
<reference evidence="8 9" key="1">
    <citation type="journal article" date="2018" name="Nat. Biotechnol.">
        <title>A standardized bacterial taxonomy based on genome phylogeny substantially revises the tree of life.</title>
        <authorList>
            <person name="Parks D.H."/>
            <person name="Chuvochina M."/>
            <person name="Waite D.W."/>
            <person name="Rinke C."/>
            <person name="Skarshewski A."/>
            <person name="Chaumeil P.A."/>
            <person name="Hugenholtz P."/>
        </authorList>
    </citation>
    <scope>NUCLEOTIDE SEQUENCE [LARGE SCALE GENOMIC DNA]</scope>
    <source>
        <strain evidence="8">UBA11728</strain>
    </source>
</reference>
<feature type="transmembrane region" description="Helical" evidence="6">
    <location>
        <begin position="73"/>
        <end position="93"/>
    </location>
</feature>
<dbReference type="AlphaFoldDB" id="A0A3D2XB39"/>
<evidence type="ECO:0000313" key="8">
    <source>
        <dbReference type="EMBL" id="HCL03967.1"/>
    </source>
</evidence>
<feature type="transmembrane region" description="Helical" evidence="6">
    <location>
        <begin position="114"/>
        <end position="135"/>
    </location>
</feature>
<dbReference type="PANTHER" id="PTHR33545">
    <property type="entry name" value="UPF0750 MEMBRANE PROTEIN YITT-RELATED"/>
    <property type="match status" value="1"/>
</dbReference>
<feature type="non-terminal residue" evidence="8">
    <location>
        <position position="1"/>
    </location>
</feature>
<dbReference type="PIRSF" id="PIRSF006483">
    <property type="entry name" value="Membrane_protein_YitT"/>
    <property type="match status" value="1"/>
</dbReference>
<evidence type="ECO:0000256" key="2">
    <source>
        <dbReference type="ARBA" id="ARBA00022475"/>
    </source>
</evidence>
<dbReference type="PANTHER" id="PTHR33545:SF5">
    <property type="entry name" value="UPF0750 MEMBRANE PROTEIN YITT"/>
    <property type="match status" value="1"/>
</dbReference>
<dbReference type="Proteomes" id="UP000262969">
    <property type="component" value="Unassembled WGS sequence"/>
</dbReference>
<feature type="domain" description="DUF2179" evidence="7">
    <location>
        <begin position="188"/>
        <end position="241"/>
    </location>
</feature>
<proteinExistence type="predicted"/>
<feature type="transmembrane region" description="Helical" evidence="6">
    <location>
        <begin position="6"/>
        <end position="31"/>
    </location>
</feature>
<dbReference type="InterPro" id="IPR015867">
    <property type="entry name" value="N-reg_PII/ATP_PRibTrfase_C"/>
</dbReference>
<dbReference type="InterPro" id="IPR051461">
    <property type="entry name" value="UPF0750_membrane"/>
</dbReference>
<feature type="transmembrane region" description="Helical" evidence="6">
    <location>
        <begin position="43"/>
        <end position="61"/>
    </location>
</feature>
<name>A0A3D2XB39_9FIRM</name>
<dbReference type="InterPro" id="IPR003740">
    <property type="entry name" value="YitT"/>
</dbReference>
<keyword evidence="5 6" id="KW-0472">Membrane</keyword>
<keyword evidence="2" id="KW-1003">Cell membrane</keyword>